<name>A0ABW0C1A5_9FLAO</name>
<protein>
    <recommendedName>
        <fullName evidence="3">SnoaL-like domain-containing protein</fullName>
    </recommendedName>
</protein>
<reference evidence="2" key="1">
    <citation type="journal article" date="2019" name="Int. J. Syst. Evol. Microbiol.">
        <title>The Global Catalogue of Microorganisms (GCM) 10K type strain sequencing project: providing services to taxonomists for standard genome sequencing and annotation.</title>
        <authorList>
            <consortium name="The Broad Institute Genomics Platform"/>
            <consortium name="The Broad Institute Genome Sequencing Center for Infectious Disease"/>
            <person name="Wu L."/>
            <person name="Ma J."/>
        </authorList>
    </citation>
    <scope>NUCLEOTIDE SEQUENCE [LARGE SCALE GENOMIC DNA]</scope>
    <source>
        <strain evidence="2">JCM 17978</strain>
    </source>
</reference>
<evidence type="ECO:0008006" key="3">
    <source>
        <dbReference type="Google" id="ProtNLM"/>
    </source>
</evidence>
<dbReference type="RefSeq" id="WP_376857945.1">
    <property type="nucleotide sequence ID" value="NZ_JBHSLA010000001.1"/>
</dbReference>
<sequence length="125" mass="14784">MQEIKDFKKSKTIDTTTEIWMAIMSMDPYLLNQLLDDEIDYEDIGKQKFIEKLNDRFQNHRTLGDSELLLDLDHCRSCNCDQPICKFIGNISGKHFGLYFDIQKGKIMDIYHCNWYGNIDFSNPF</sequence>
<evidence type="ECO:0000313" key="2">
    <source>
        <dbReference type="Proteomes" id="UP001596162"/>
    </source>
</evidence>
<gene>
    <name evidence="1" type="ORF">ACFPH8_00335</name>
</gene>
<keyword evidence="2" id="KW-1185">Reference proteome</keyword>
<comment type="caution">
    <text evidence="1">The sequence shown here is derived from an EMBL/GenBank/DDBJ whole genome shotgun (WGS) entry which is preliminary data.</text>
</comment>
<evidence type="ECO:0000313" key="1">
    <source>
        <dbReference type="EMBL" id="MFC5193762.1"/>
    </source>
</evidence>
<organism evidence="1 2">
    <name type="scientific">Bizionia hallyeonensis</name>
    <dbReference type="NCBI Taxonomy" id="1123757"/>
    <lineage>
        <taxon>Bacteria</taxon>
        <taxon>Pseudomonadati</taxon>
        <taxon>Bacteroidota</taxon>
        <taxon>Flavobacteriia</taxon>
        <taxon>Flavobacteriales</taxon>
        <taxon>Flavobacteriaceae</taxon>
        <taxon>Bizionia</taxon>
    </lineage>
</organism>
<proteinExistence type="predicted"/>
<dbReference type="Proteomes" id="UP001596162">
    <property type="component" value="Unassembled WGS sequence"/>
</dbReference>
<accession>A0ABW0C1A5</accession>
<dbReference type="EMBL" id="JBHSLA010000001">
    <property type="protein sequence ID" value="MFC5193762.1"/>
    <property type="molecule type" value="Genomic_DNA"/>
</dbReference>